<organism evidence="1 2">
    <name type="scientific">Candidatus Accumulibacter cognatus</name>
    <dbReference type="NCBI Taxonomy" id="2954383"/>
    <lineage>
        <taxon>Bacteria</taxon>
        <taxon>Pseudomonadati</taxon>
        <taxon>Pseudomonadota</taxon>
        <taxon>Betaproteobacteria</taxon>
        <taxon>Candidatus Accumulibacter</taxon>
    </lineage>
</organism>
<dbReference type="InterPro" id="IPR006521">
    <property type="entry name" value="Tail_protein_I"/>
</dbReference>
<sequence length="219" mass="24789">MMTIDARRTSSYLEYLPAIFSEDPLLGRFLLAFEQVLTGLDGSENEPRRGLEQIIAVIPQLFDPLTTPREFLDWLAGWVALGLRADWREEQKREFLARIVPLYRRRGTKQNLIELLKIYTGLDPEISEGGNTVFQIGDHSTVGVDTQLNGNAPHYFRVHVTIPNPDPATLQRQNQIIRALIDLEKPAHTAYDYHPAHTTMQIGVHSQIGVDTLLGDLAH</sequence>
<dbReference type="NCBIfam" id="TIGR02242">
    <property type="entry name" value="tail_TIGR02242"/>
    <property type="match status" value="1"/>
</dbReference>
<reference evidence="1 2" key="1">
    <citation type="journal article" date="2019" name="Microbiome">
        <title>Annotated bacterial chromosomes from frame-shift-corrected long-read metagenomic data.</title>
        <authorList>
            <person name="Arumugam K."/>
            <person name="Bagci C."/>
            <person name="Bessarab I."/>
            <person name="Beier S."/>
            <person name="Buchfink B."/>
            <person name="Gorska A."/>
            <person name="Qiu G."/>
            <person name="Huson D.H."/>
            <person name="Williams R.B.H."/>
        </authorList>
    </citation>
    <scope>NUCLEOTIDE SEQUENCE [LARGE SCALE GENOMIC DNA]</scope>
    <source>
        <strain evidence="1">SSA1</strain>
    </source>
</reference>
<evidence type="ECO:0000313" key="2">
    <source>
        <dbReference type="Proteomes" id="UP000509684"/>
    </source>
</evidence>
<proteinExistence type="predicted"/>
<accession>A0A7D5NCJ7</accession>
<dbReference type="InterPro" id="IPR011748">
    <property type="entry name" value="Unchr_phage_tail-like"/>
</dbReference>
<dbReference type="KEGG" id="acog:HWD57_07430"/>
<dbReference type="Pfam" id="PF09684">
    <property type="entry name" value="Tail_P2_I"/>
    <property type="match status" value="1"/>
</dbReference>
<protein>
    <submittedName>
        <fullName evidence="1">Phage tail protein I</fullName>
    </submittedName>
</protein>
<gene>
    <name evidence="1" type="ORF">HWD57_07430</name>
</gene>
<dbReference type="Proteomes" id="UP000509684">
    <property type="component" value="Chromosome"/>
</dbReference>
<dbReference type="AlphaFoldDB" id="A0A7D5NCJ7"/>
<evidence type="ECO:0000313" key="1">
    <source>
        <dbReference type="EMBL" id="QLH49629.1"/>
    </source>
</evidence>
<dbReference type="EMBL" id="CP058708">
    <property type="protein sequence ID" value="QLH49629.1"/>
    <property type="molecule type" value="Genomic_DNA"/>
</dbReference>
<name>A0A7D5NCJ7_9PROT</name>